<dbReference type="PROSITE" id="PS51502">
    <property type="entry name" value="S_R_A_B_BARREL"/>
    <property type="match status" value="1"/>
</dbReference>
<dbReference type="OrthoDB" id="5294870at2"/>
<evidence type="ECO:0000313" key="2">
    <source>
        <dbReference type="EMBL" id="EHR53345.1"/>
    </source>
</evidence>
<reference evidence="2 3" key="1">
    <citation type="journal article" date="2012" name="Stand. Genomic Sci.">
        <title>Genome sequence of the ocean sediment bacterium Saccharomonospora marina type strain (XMU15(T)).</title>
        <authorList>
            <person name="Klenk H.P."/>
            <person name="Lu M."/>
            <person name="Lucas S."/>
            <person name="Lapidus A."/>
            <person name="Copeland A."/>
            <person name="Pitluck S."/>
            <person name="Goodwin L.A."/>
            <person name="Han C."/>
            <person name="Tapia R."/>
            <person name="Brambilla E.M."/>
            <person name="Potter G."/>
            <person name="Land M."/>
            <person name="Ivanova N."/>
            <person name="Rohde M."/>
            <person name="Goker M."/>
            <person name="Detter J.C."/>
            <person name="Li W.J."/>
            <person name="Kyrpides N.C."/>
            <person name="Woyke T."/>
        </authorList>
    </citation>
    <scope>NUCLEOTIDE SEQUENCE [LARGE SCALE GENOMIC DNA]</scope>
    <source>
        <strain evidence="2 3">XMU15</strain>
    </source>
</reference>
<proteinExistence type="predicted"/>
<dbReference type="HOGENOM" id="CLU_115019_4_1_11"/>
<sequence>MHKMVVLYHPPTDPEAFKQHYLGTHIPLVEQLPGLLSMRYTFDVRTAGHDQGFFAVFEGEFADPDAMRAALASPQGQAVSADVPKYATGGAIILDYPVADG</sequence>
<name>H5X513_9PSEU</name>
<gene>
    <name evidence="2" type="ORF">SacmaDRAFT_5179</name>
</gene>
<dbReference type="InterPro" id="IPR009799">
    <property type="entry name" value="EthD_dom"/>
</dbReference>
<dbReference type="NCBIfam" id="TIGR02118">
    <property type="entry name" value="EthD family reductase"/>
    <property type="match status" value="1"/>
</dbReference>
<dbReference type="Gene3D" id="3.30.70.100">
    <property type="match status" value="1"/>
</dbReference>
<protein>
    <recommendedName>
        <fullName evidence="1">Stress-response A/B barrel domain-containing protein</fullName>
    </recommendedName>
</protein>
<dbReference type="EMBL" id="CM001439">
    <property type="protein sequence ID" value="EHR53345.1"/>
    <property type="molecule type" value="Genomic_DNA"/>
</dbReference>
<dbReference type="eggNOG" id="COG3224">
    <property type="taxonomic scope" value="Bacteria"/>
</dbReference>
<dbReference type="RefSeq" id="WP_009156721.1">
    <property type="nucleotide sequence ID" value="NZ_CM001439.1"/>
</dbReference>
<dbReference type="Proteomes" id="UP000004926">
    <property type="component" value="Chromosome"/>
</dbReference>
<dbReference type="Pfam" id="PF07110">
    <property type="entry name" value="EthD"/>
    <property type="match status" value="1"/>
</dbReference>
<evidence type="ECO:0000313" key="3">
    <source>
        <dbReference type="Proteomes" id="UP000004926"/>
    </source>
</evidence>
<organism evidence="2 3">
    <name type="scientific">Saccharomonospora marina XMU15</name>
    <dbReference type="NCBI Taxonomy" id="882083"/>
    <lineage>
        <taxon>Bacteria</taxon>
        <taxon>Bacillati</taxon>
        <taxon>Actinomycetota</taxon>
        <taxon>Actinomycetes</taxon>
        <taxon>Pseudonocardiales</taxon>
        <taxon>Pseudonocardiaceae</taxon>
        <taxon>Saccharomonospora</taxon>
    </lineage>
</organism>
<dbReference type="InterPro" id="IPR011008">
    <property type="entry name" value="Dimeric_a/b-barrel"/>
</dbReference>
<feature type="domain" description="Stress-response A/B barrel" evidence="1">
    <location>
        <begin position="1"/>
        <end position="96"/>
    </location>
</feature>
<dbReference type="GO" id="GO:0016491">
    <property type="term" value="F:oxidoreductase activity"/>
    <property type="evidence" value="ECO:0007669"/>
    <property type="project" value="InterPro"/>
</dbReference>
<dbReference type="InterPro" id="IPR013097">
    <property type="entry name" value="Dabb"/>
</dbReference>
<dbReference type="SUPFAM" id="SSF54909">
    <property type="entry name" value="Dimeric alpha+beta barrel"/>
    <property type="match status" value="1"/>
</dbReference>
<dbReference type="STRING" id="882083.SacmaDRAFT_5179"/>
<keyword evidence="3" id="KW-1185">Reference proteome</keyword>
<dbReference type="AlphaFoldDB" id="H5X513"/>
<accession>H5X513</accession>
<evidence type="ECO:0000259" key="1">
    <source>
        <dbReference type="PROSITE" id="PS51502"/>
    </source>
</evidence>